<evidence type="ECO:0000313" key="6">
    <source>
        <dbReference type="EMBL" id="CAH8334799.1"/>
    </source>
</evidence>
<dbReference type="SMART" id="SM00360">
    <property type="entry name" value="RRM"/>
    <property type="match status" value="1"/>
</dbReference>
<comment type="caution">
    <text evidence="6">The sequence shown here is derived from an EMBL/GenBank/DDBJ whole genome shotgun (WGS) entry which is preliminary data.</text>
</comment>
<dbReference type="AlphaFoldDB" id="A0ABC8JTE6"/>
<dbReference type="Pfam" id="PF00076">
    <property type="entry name" value="RRM_1"/>
    <property type="match status" value="1"/>
</dbReference>
<feature type="region of interest" description="Disordered" evidence="4">
    <location>
        <begin position="1"/>
        <end position="36"/>
    </location>
</feature>
<evidence type="ECO:0000256" key="3">
    <source>
        <dbReference type="PROSITE-ProRule" id="PRU00176"/>
    </source>
</evidence>
<evidence type="ECO:0000259" key="5">
    <source>
        <dbReference type="PROSITE" id="PS50102"/>
    </source>
</evidence>
<evidence type="ECO:0000256" key="4">
    <source>
        <dbReference type="SAM" id="MobiDB-lite"/>
    </source>
</evidence>
<accession>A0ABC8JTE6</accession>
<feature type="region of interest" description="Disordered" evidence="4">
    <location>
        <begin position="228"/>
        <end position="251"/>
    </location>
</feature>
<dbReference type="PANTHER" id="PTHR23236">
    <property type="entry name" value="EUKARYOTIC TRANSLATION INITIATION FACTOR 4B/4H"/>
    <property type="match status" value="1"/>
</dbReference>
<evidence type="ECO:0000256" key="1">
    <source>
        <dbReference type="ARBA" id="ARBA00022737"/>
    </source>
</evidence>
<organism evidence="6 7">
    <name type="scientific">Eruca vesicaria subsp. sativa</name>
    <name type="common">Garden rocket</name>
    <name type="synonym">Eruca sativa</name>
    <dbReference type="NCBI Taxonomy" id="29727"/>
    <lineage>
        <taxon>Eukaryota</taxon>
        <taxon>Viridiplantae</taxon>
        <taxon>Streptophyta</taxon>
        <taxon>Embryophyta</taxon>
        <taxon>Tracheophyta</taxon>
        <taxon>Spermatophyta</taxon>
        <taxon>Magnoliopsida</taxon>
        <taxon>eudicotyledons</taxon>
        <taxon>Gunneridae</taxon>
        <taxon>Pentapetalae</taxon>
        <taxon>rosids</taxon>
        <taxon>malvids</taxon>
        <taxon>Brassicales</taxon>
        <taxon>Brassicaceae</taxon>
        <taxon>Brassiceae</taxon>
        <taxon>Eruca</taxon>
    </lineage>
</organism>
<gene>
    <name evidence="6" type="ORF">ERUC_LOCUS13391</name>
</gene>
<protein>
    <recommendedName>
        <fullName evidence="5">RRM domain-containing protein</fullName>
    </recommendedName>
</protein>
<evidence type="ECO:0000256" key="2">
    <source>
        <dbReference type="ARBA" id="ARBA00022884"/>
    </source>
</evidence>
<dbReference type="InterPro" id="IPR012677">
    <property type="entry name" value="Nucleotide-bd_a/b_plait_sf"/>
</dbReference>
<sequence length="251" mass="28410">MDPLSNIGADKERESSKLPLINSTDSKLDPVDESPLAEPSLSFAEWVSSSSESELEDYYLPDRLVMWNLDHATVKLDIEVFFNNKTANVIIADEPIRTAEIWFNSLQDTKEGLKKHGELLGSLPVRIKRVPTTRRRVFSVSGFEPGLPEELIKEQLKTFFKSCGVIRKIFIPKDKNTGGCLSFGYVFMNQRGGKAEKKDNNEMEGRTIRVSDCTNHVRYRVIKAAMKAEGYEETEKSEDDSDSDDGEDDYV</sequence>
<dbReference type="InterPro" id="IPR000504">
    <property type="entry name" value="RRM_dom"/>
</dbReference>
<feature type="compositionally biased region" description="Acidic residues" evidence="4">
    <location>
        <begin position="235"/>
        <end position="251"/>
    </location>
</feature>
<dbReference type="PROSITE" id="PS50102">
    <property type="entry name" value="RRM"/>
    <property type="match status" value="1"/>
</dbReference>
<name>A0ABC8JTE6_ERUVS</name>
<keyword evidence="1" id="KW-0677">Repeat</keyword>
<keyword evidence="7" id="KW-1185">Reference proteome</keyword>
<evidence type="ECO:0000313" key="7">
    <source>
        <dbReference type="Proteomes" id="UP001642260"/>
    </source>
</evidence>
<dbReference type="Proteomes" id="UP001642260">
    <property type="component" value="Unassembled WGS sequence"/>
</dbReference>
<dbReference type="PANTHER" id="PTHR23236:SF119">
    <property type="entry name" value="NUCLEAR RNA-BINDING PROTEIN SART-3"/>
    <property type="match status" value="1"/>
</dbReference>
<dbReference type="EMBL" id="CAKOAT010126377">
    <property type="protein sequence ID" value="CAH8334799.1"/>
    <property type="molecule type" value="Genomic_DNA"/>
</dbReference>
<proteinExistence type="predicted"/>
<dbReference type="InterPro" id="IPR035979">
    <property type="entry name" value="RBD_domain_sf"/>
</dbReference>
<dbReference type="Gene3D" id="3.30.70.330">
    <property type="match status" value="1"/>
</dbReference>
<feature type="domain" description="RRM" evidence="5">
    <location>
        <begin position="136"/>
        <end position="215"/>
    </location>
</feature>
<dbReference type="GO" id="GO:0003723">
    <property type="term" value="F:RNA binding"/>
    <property type="evidence" value="ECO:0007669"/>
    <property type="project" value="UniProtKB-UniRule"/>
</dbReference>
<dbReference type="SUPFAM" id="SSF54928">
    <property type="entry name" value="RNA-binding domain, RBD"/>
    <property type="match status" value="1"/>
</dbReference>
<reference evidence="6 7" key="1">
    <citation type="submission" date="2022-03" db="EMBL/GenBank/DDBJ databases">
        <authorList>
            <person name="Macdonald S."/>
            <person name="Ahmed S."/>
            <person name="Newling K."/>
        </authorList>
    </citation>
    <scope>NUCLEOTIDE SEQUENCE [LARGE SCALE GENOMIC DNA]</scope>
</reference>
<keyword evidence="2 3" id="KW-0694">RNA-binding</keyword>